<dbReference type="OrthoDB" id="7477935at2759"/>
<accession>A0A2W1BCN5</accession>
<sequence>MKPIQNFLFRDNATLSELLLRTIAYLRLFLGNYVHVTKSKGIRYFLKLYCICFFMSVMSIYVYTSVPFQFTVFSFTVFEYILTAIVFVVSDDKHIHDYFINIITNDRIMGFKKMPYMTTYVYLILFSSTITRFCLCIIRIHTNIHTVITFCAILISITAMDLHYLLVIFLFSILHTRMNMLSLYIESNSVSVNIIAHNEIAKSIRAVRKSLSYYDKLLDSFENLAKILQYELIIYWVTEFLRASIITYNGLQGLISSKGEHLVLQHSNSVMTLNLMEVIISVALISFPAFIVEATVYEVNRIKKTLTAQILKCSDECLRFELQTALQYVRLRPFRYTLCRAVPLDINLLFTTAALCITYVIVALQLTHFAA</sequence>
<proteinExistence type="predicted"/>
<evidence type="ECO:0000313" key="3">
    <source>
        <dbReference type="Proteomes" id="UP000249218"/>
    </source>
</evidence>
<feature type="transmembrane region" description="Helical" evidence="1">
    <location>
        <begin position="275"/>
        <end position="297"/>
    </location>
</feature>
<feature type="transmembrane region" description="Helical" evidence="1">
    <location>
        <begin position="44"/>
        <end position="64"/>
    </location>
</feature>
<keyword evidence="1" id="KW-0472">Membrane</keyword>
<name>A0A2W1BCN5_HELAM</name>
<evidence type="ECO:0000313" key="2">
    <source>
        <dbReference type="EMBL" id="PZC70766.1"/>
    </source>
</evidence>
<evidence type="ECO:0008006" key="4">
    <source>
        <dbReference type="Google" id="ProtNLM"/>
    </source>
</evidence>
<feature type="transmembrane region" description="Helical" evidence="1">
    <location>
        <begin position="344"/>
        <end position="366"/>
    </location>
</feature>
<feature type="transmembrane region" description="Helical" evidence="1">
    <location>
        <begin position="147"/>
        <end position="174"/>
    </location>
</feature>
<dbReference type="EMBL" id="KZ150469">
    <property type="protein sequence ID" value="PZC70766.1"/>
    <property type="molecule type" value="Genomic_DNA"/>
</dbReference>
<keyword evidence="1" id="KW-1133">Transmembrane helix</keyword>
<dbReference type="AlphaFoldDB" id="A0A2W1BCN5"/>
<feature type="transmembrane region" description="Helical" evidence="1">
    <location>
        <begin position="119"/>
        <end position="141"/>
    </location>
</feature>
<protein>
    <recommendedName>
        <fullName evidence="4">Gustatory receptor</fullName>
    </recommendedName>
</protein>
<reference evidence="2 3" key="1">
    <citation type="journal article" date="2017" name="BMC Biol.">
        <title>Genomic innovations, transcriptional plasticity and gene loss underlying the evolution and divergence of two highly polyphagous and invasive Helicoverpa pest species.</title>
        <authorList>
            <person name="Pearce S.L."/>
            <person name="Clarke D.F."/>
            <person name="East P.D."/>
            <person name="Elfekih S."/>
            <person name="Gordon K.H."/>
            <person name="Jermiin L.S."/>
            <person name="McGaughran A."/>
            <person name="Oakeshott J.G."/>
            <person name="Papanikolaou A."/>
            <person name="Perera O.P."/>
            <person name="Rane R.V."/>
            <person name="Richards S."/>
            <person name="Tay W.T."/>
            <person name="Walsh T.K."/>
            <person name="Anderson A."/>
            <person name="Anderson C.J."/>
            <person name="Asgari S."/>
            <person name="Board P.G."/>
            <person name="Bretschneider A."/>
            <person name="Campbell P.M."/>
            <person name="Chertemps T."/>
            <person name="Christeller J.T."/>
            <person name="Coppin C.W."/>
            <person name="Downes S.J."/>
            <person name="Duan G."/>
            <person name="Farnsworth C.A."/>
            <person name="Good R.T."/>
            <person name="Han L.B."/>
            <person name="Han Y.C."/>
            <person name="Hatje K."/>
            <person name="Horne I."/>
            <person name="Huang Y.P."/>
            <person name="Hughes D.S."/>
            <person name="Jacquin-Joly E."/>
            <person name="James W."/>
            <person name="Jhangiani S."/>
            <person name="Kollmar M."/>
            <person name="Kuwar S.S."/>
            <person name="Li S."/>
            <person name="Liu N.Y."/>
            <person name="Maibeche M.T."/>
            <person name="Miller J.R."/>
            <person name="Montagne N."/>
            <person name="Perry T."/>
            <person name="Qu J."/>
            <person name="Song S.V."/>
            <person name="Sutton G.G."/>
            <person name="Vogel H."/>
            <person name="Walenz B.P."/>
            <person name="Xu W."/>
            <person name="Zhang H.J."/>
            <person name="Zou Z."/>
            <person name="Batterham P."/>
            <person name="Edwards O.R."/>
            <person name="Feyereisen R."/>
            <person name="Gibbs R.A."/>
            <person name="Heckel D.G."/>
            <person name="McGrath A."/>
            <person name="Robin C."/>
            <person name="Scherer S.E."/>
            <person name="Worley K.C."/>
            <person name="Wu Y.D."/>
        </authorList>
    </citation>
    <scope>NUCLEOTIDE SEQUENCE [LARGE SCALE GENOMIC DNA]</scope>
    <source>
        <strain evidence="2">Harm_GR_Male_#8</strain>
        <tissue evidence="2">Whole organism</tissue>
    </source>
</reference>
<keyword evidence="3" id="KW-1185">Reference proteome</keyword>
<keyword evidence="1" id="KW-0812">Transmembrane</keyword>
<dbReference type="Proteomes" id="UP000249218">
    <property type="component" value="Unassembled WGS sequence"/>
</dbReference>
<organism evidence="2 3">
    <name type="scientific">Helicoverpa armigera</name>
    <name type="common">Cotton bollworm</name>
    <name type="synonym">Heliothis armigera</name>
    <dbReference type="NCBI Taxonomy" id="29058"/>
    <lineage>
        <taxon>Eukaryota</taxon>
        <taxon>Metazoa</taxon>
        <taxon>Ecdysozoa</taxon>
        <taxon>Arthropoda</taxon>
        <taxon>Hexapoda</taxon>
        <taxon>Insecta</taxon>
        <taxon>Pterygota</taxon>
        <taxon>Neoptera</taxon>
        <taxon>Endopterygota</taxon>
        <taxon>Lepidoptera</taxon>
        <taxon>Glossata</taxon>
        <taxon>Ditrysia</taxon>
        <taxon>Noctuoidea</taxon>
        <taxon>Noctuidae</taxon>
        <taxon>Heliothinae</taxon>
        <taxon>Helicoverpa</taxon>
    </lineage>
</organism>
<gene>
    <name evidence="2" type="primary">HaOG200952</name>
    <name evidence="2" type="ORF">B5X24_HaOG200952</name>
</gene>
<feature type="transmembrane region" description="Helical" evidence="1">
    <location>
        <begin position="233"/>
        <end position="255"/>
    </location>
</feature>
<evidence type="ECO:0000256" key="1">
    <source>
        <dbReference type="SAM" id="Phobius"/>
    </source>
</evidence>
<feature type="transmembrane region" description="Helical" evidence="1">
    <location>
        <begin position="70"/>
        <end position="89"/>
    </location>
</feature>